<comment type="similarity">
    <text evidence="1">Belongs to the NAD(P)-dependent epimerase/dehydratase family.</text>
</comment>
<gene>
    <name evidence="3" type="ORF">MNBD_DELTA02-613</name>
</gene>
<dbReference type="Gene3D" id="3.90.25.10">
    <property type="entry name" value="UDP-galactose 4-epimerase, domain 1"/>
    <property type="match status" value="1"/>
</dbReference>
<evidence type="ECO:0000259" key="2">
    <source>
        <dbReference type="Pfam" id="PF01370"/>
    </source>
</evidence>
<evidence type="ECO:0000256" key="1">
    <source>
        <dbReference type="ARBA" id="ARBA00007637"/>
    </source>
</evidence>
<dbReference type="EMBL" id="UOEZ01000078">
    <property type="protein sequence ID" value="VAW38773.1"/>
    <property type="molecule type" value="Genomic_DNA"/>
</dbReference>
<dbReference type="AlphaFoldDB" id="A0A3B0VEL5"/>
<accession>A0A3B0VEL5</accession>
<sequence length="354" mass="39255">MTTRDYLEAYRGKKILVTGGAGAIGSNLVRALAGTGAAMIMVLDNLVSGQRWNLPDLPNVMFIEGDICDEVKLKRVFLEKPDYVFHLAAFFANQNSVDHPENDLDVNGMGTLRLLEYSQMTRPARFVYASSGCSIYGSAAPLPLKEEFMSMHLSTPYQITKMLGELYCNFFHHHYGLPVVKARFFNSYGPGEVPGQYRNVIPNFIYWAMKGVALPITGTGEETRDFTFVDDLVDGLLRAGHYETAIGQEFNLASGKETRIIDLANMINEVVGNEAGINFVSKRKWDTKSRLRASVERAGELIGYNPQTEFKEGLAAAIQWFKDNWELVDAAASFGPGMTSAVRDAKAEKEKASC</sequence>
<dbReference type="SUPFAM" id="SSF51735">
    <property type="entry name" value="NAD(P)-binding Rossmann-fold domains"/>
    <property type="match status" value="1"/>
</dbReference>
<dbReference type="EC" id="5.1.3.2" evidence="3"/>
<dbReference type="PANTHER" id="PTHR43000">
    <property type="entry name" value="DTDP-D-GLUCOSE 4,6-DEHYDRATASE-RELATED"/>
    <property type="match status" value="1"/>
</dbReference>
<dbReference type="InterPro" id="IPR036291">
    <property type="entry name" value="NAD(P)-bd_dom_sf"/>
</dbReference>
<evidence type="ECO:0000313" key="3">
    <source>
        <dbReference type="EMBL" id="VAW38773.1"/>
    </source>
</evidence>
<dbReference type="GO" id="GO:0003978">
    <property type="term" value="F:UDP-glucose 4-epimerase activity"/>
    <property type="evidence" value="ECO:0007669"/>
    <property type="project" value="UniProtKB-EC"/>
</dbReference>
<reference evidence="3" key="1">
    <citation type="submission" date="2018-06" db="EMBL/GenBank/DDBJ databases">
        <authorList>
            <person name="Zhirakovskaya E."/>
        </authorList>
    </citation>
    <scope>NUCLEOTIDE SEQUENCE</scope>
</reference>
<protein>
    <submittedName>
        <fullName evidence="3">UDP-glucose 4-epimerase</fullName>
        <ecNumber evidence="3">5.1.3.2</ecNumber>
    </submittedName>
</protein>
<dbReference type="InterPro" id="IPR001509">
    <property type="entry name" value="Epimerase_deHydtase"/>
</dbReference>
<dbReference type="Pfam" id="PF01370">
    <property type="entry name" value="Epimerase"/>
    <property type="match status" value="1"/>
</dbReference>
<organism evidence="3">
    <name type="scientific">hydrothermal vent metagenome</name>
    <dbReference type="NCBI Taxonomy" id="652676"/>
    <lineage>
        <taxon>unclassified sequences</taxon>
        <taxon>metagenomes</taxon>
        <taxon>ecological metagenomes</taxon>
    </lineage>
</organism>
<feature type="domain" description="NAD-dependent epimerase/dehydratase" evidence="2">
    <location>
        <begin position="15"/>
        <end position="252"/>
    </location>
</feature>
<name>A0A3B0VEL5_9ZZZZ</name>
<proteinExistence type="inferred from homology"/>
<dbReference type="Gene3D" id="3.40.50.720">
    <property type="entry name" value="NAD(P)-binding Rossmann-like Domain"/>
    <property type="match status" value="1"/>
</dbReference>
<keyword evidence="3" id="KW-0413">Isomerase</keyword>